<dbReference type="Pfam" id="PF08659">
    <property type="entry name" value="KR"/>
    <property type="match status" value="1"/>
</dbReference>
<dbReference type="GO" id="GO:0031177">
    <property type="term" value="F:phosphopantetheine binding"/>
    <property type="evidence" value="ECO:0007669"/>
    <property type="project" value="InterPro"/>
</dbReference>
<gene>
    <name evidence="5" type="ORF">VMCG_10816</name>
</gene>
<dbReference type="Proteomes" id="UP000283895">
    <property type="component" value="Unassembled WGS sequence"/>
</dbReference>
<proteinExistence type="predicted"/>
<organism evidence="5 6">
    <name type="scientific">Cytospora schulzeri</name>
    <dbReference type="NCBI Taxonomy" id="448051"/>
    <lineage>
        <taxon>Eukaryota</taxon>
        <taxon>Fungi</taxon>
        <taxon>Dikarya</taxon>
        <taxon>Ascomycota</taxon>
        <taxon>Pezizomycotina</taxon>
        <taxon>Sordariomycetes</taxon>
        <taxon>Sordariomycetidae</taxon>
        <taxon>Diaporthales</taxon>
        <taxon>Cytosporaceae</taxon>
        <taxon>Cytospora</taxon>
    </lineage>
</organism>
<evidence type="ECO:0000256" key="1">
    <source>
        <dbReference type="ARBA" id="ARBA00022450"/>
    </source>
</evidence>
<comment type="caution">
    <text evidence="5">The sequence shown here is derived from an EMBL/GenBank/DDBJ whole genome shotgun (WGS) entry which is preliminary data.</text>
</comment>
<dbReference type="GO" id="GO:0006633">
    <property type="term" value="P:fatty acid biosynthetic process"/>
    <property type="evidence" value="ECO:0007669"/>
    <property type="project" value="TreeGrafter"/>
</dbReference>
<dbReference type="Gene3D" id="3.40.50.720">
    <property type="entry name" value="NAD(P)-binding Rossmann-like Domain"/>
    <property type="match status" value="1"/>
</dbReference>
<dbReference type="EMBL" id="LKEA01000111">
    <property type="protein sequence ID" value="ROV86995.1"/>
    <property type="molecule type" value="Genomic_DNA"/>
</dbReference>
<evidence type="ECO:0000256" key="3">
    <source>
        <dbReference type="ARBA" id="ARBA00023002"/>
    </source>
</evidence>
<keyword evidence="1" id="KW-0596">Phosphopantetheine</keyword>
<dbReference type="STRING" id="356882.A0A423V848"/>
<dbReference type="SMART" id="SM00822">
    <property type="entry name" value="PKS_KR"/>
    <property type="match status" value="1"/>
</dbReference>
<protein>
    <recommendedName>
        <fullName evidence="4">Carrier domain-containing protein</fullName>
    </recommendedName>
</protein>
<evidence type="ECO:0000259" key="4">
    <source>
        <dbReference type="PROSITE" id="PS50075"/>
    </source>
</evidence>
<dbReference type="PANTHER" id="PTHR43775">
    <property type="entry name" value="FATTY ACID SYNTHASE"/>
    <property type="match status" value="1"/>
</dbReference>
<dbReference type="InterPro" id="IPR050091">
    <property type="entry name" value="PKS_NRPS_Biosynth_Enz"/>
</dbReference>
<sequence>MVLRDRTFASMTIEEYHEAQSCKVQGTWNLHEVALDMGLSLDFFTLLSSISGLCGSKGQANYAAANAFLDAFAKHRSETLGQPTTSIDLGVIEDVGYMAEHEELQDRYDRHVWHPLNERLLRKVFGFSILQQDAQQAPNSSSAAHMVTGIQVPQLAQSSLLQSDARFSFLFSGSAGPAEKGQQRHEGGSTDRGIRAVLVMIKAKAEARAVLEATVEVLSKYLAKSLRLAQELNPSRPLSTYGIDSLAAVEFRNFVKSELGVELTTLEVVSASSLTAISQTIIAKLSAAG</sequence>
<name>A0A423V848_9PEZI</name>
<evidence type="ECO:0000256" key="2">
    <source>
        <dbReference type="ARBA" id="ARBA00022553"/>
    </source>
</evidence>
<dbReference type="InterPro" id="IPR057326">
    <property type="entry name" value="KR_dom"/>
</dbReference>
<dbReference type="InterPro" id="IPR009081">
    <property type="entry name" value="PP-bd_ACP"/>
</dbReference>
<dbReference type="SMART" id="SM00823">
    <property type="entry name" value="PKS_PP"/>
    <property type="match status" value="1"/>
</dbReference>
<dbReference type="GO" id="GO:0044550">
    <property type="term" value="P:secondary metabolite biosynthetic process"/>
    <property type="evidence" value="ECO:0007669"/>
    <property type="project" value="TreeGrafter"/>
</dbReference>
<dbReference type="InterPro" id="IPR013968">
    <property type="entry name" value="PKS_KR"/>
</dbReference>
<feature type="domain" description="Carrier" evidence="4">
    <location>
        <begin position="209"/>
        <end position="285"/>
    </location>
</feature>
<keyword evidence="2" id="KW-0597">Phosphoprotein</keyword>
<accession>A0A423V848</accession>
<dbReference type="GO" id="GO:0004312">
    <property type="term" value="F:fatty acid synthase activity"/>
    <property type="evidence" value="ECO:0007669"/>
    <property type="project" value="TreeGrafter"/>
</dbReference>
<keyword evidence="6" id="KW-1185">Reference proteome</keyword>
<dbReference type="InterPro" id="IPR020806">
    <property type="entry name" value="PKS_PP-bd"/>
</dbReference>
<dbReference type="OrthoDB" id="4772647at2759"/>
<dbReference type="SUPFAM" id="SSF51735">
    <property type="entry name" value="NAD(P)-binding Rossmann-fold domains"/>
    <property type="match status" value="1"/>
</dbReference>
<dbReference type="GO" id="GO:0016491">
    <property type="term" value="F:oxidoreductase activity"/>
    <property type="evidence" value="ECO:0007669"/>
    <property type="project" value="UniProtKB-KW"/>
</dbReference>
<dbReference type="Gene3D" id="1.10.1200.10">
    <property type="entry name" value="ACP-like"/>
    <property type="match status" value="1"/>
</dbReference>
<dbReference type="InterPro" id="IPR036291">
    <property type="entry name" value="NAD(P)-bd_dom_sf"/>
</dbReference>
<keyword evidence="3" id="KW-0560">Oxidoreductase</keyword>
<dbReference type="PANTHER" id="PTHR43775:SF18">
    <property type="entry name" value="ENZYME, PUTATIVE (JCVI)-RELATED"/>
    <property type="match status" value="1"/>
</dbReference>
<reference evidence="5 6" key="1">
    <citation type="submission" date="2015-09" db="EMBL/GenBank/DDBJ databases">
        <title>Host preference determinants of Valsa canker pathogens revealed by comparative genomics.</title>
        <authorList>
            <person name="Yin Z."/>
            <person name="Huang L."/>
        </authorList>
    </citation>
    <scope>NUCLEOTIDE SEQUENCE [LARGE SCALE GENOMIC DNA]</scope>
    <source>
        <strain evidence="5 6">03-1</strain>
    </source>
</reference>
<dbReference type="InterPro" id="IPR036736">
    <property type="entry name" value="ACP-like_sf"/>
</dbReference>
<dbReference type="AlphaFoldDB" id="A0A423V848"/>
<evidence type="ECO:0000313" key="6">
    <source>
        <dbReference type="Proteomes" id="UP000283895"/>
    </source>
</evidence>
<dbReference type="SUPFAM" id="SSF47336">
    <property type="entry name" value="ACP-like"/>
    <property type="match status" value="1"/>
</dbReference>
<dbReference type="Pfam" id="PF23297">
    <property type="entry name" value="ACP_SdgA_C"/>
    <property type="match status" value="1"/>
</dbReference>
<evidence type="ECO:0000313" key="5">
    <source>
        <dbReference type="EMBL" id="ROV86995.1"/>
    </source>
</evidence>
<dbReference type="PROSITE" id="PS50075">
    <property type="entry name" value="CARRIER"/>
    <property type="match status" value="1"/>
</dbReference>